<reference evidence="4" key="1">
    <citation type="journal article" date="2014" name="Proc. Natl. Acad. Sci. U.S.A.">
        <title>Extensive sampling of basidiomycete genomes demonstrates inadequacy of the white-rot/brown-rot paradigm for wood decay fungi.</title>
        <authorList>
            <person name="Riley R."/>
            <person name="Salamov A.A."/>
            <person name="Brown D.W."/>
            <person name="Nagy L.G."/>
            <person name="Floudas D."/>
            <person name="Held B.W."/>
            <person name="Levasseur A."/>
            <person name="Lombard V."/>
            <person name="Morin E."/>
            <person name="Otillar R."/>
            <person name="Lindquist E.A."/>
            <person name="Sun H."/>
            <person name="LaButti K.M."/>
            <person name="Schmutz J."/>
            <person name="Jabbour D."/>
            <person name="Luo H."/>
            <person name="Baker S.E."/>
            <person name="Pisabarro A.G."/>
            <person name="Walton J.D."/>
            <person name="Blanchette R.A."/>
            <person name="Henrissat B."/>
            <person name="Martin F."/>
            <person name="Cullen D."/>
            <person name="Hibbett D.S."/>
            <person name="Grigoriev I.V."/>
        </authorList>
    </citation>
    <scope>NUCLEOTIDE SEQUENCE [LARGE SCALE GENOMIC DNA]</scope>
    <source>
        <strain evidence="4">CBS 339.88</strain>
    </source>
</reference>
<evidence type="ECO:0000256" key="2">
    <source>
        <dbReference type="SAM" id="MobiDB-lite"/>
    </source>
</evidence>
<feature type="region of interest" description="Disordered" evidence="2">
    <location>
        <begin position="175"/>
        <end position="225"/>
    </location>
</feature>
<evidence type="ECO:0000313" key="3">
    <source>
        <dbReference type="EMBL" id="KDR72815.1"/>
    </source>
</evidence>
<feature type="coiled-coil region" evidence="1">
    <location>
        <begin position="407"/>
        <end position="540"/>
    </location>
</feature>
<feature type="region of interest" description="Disordered" evidence="2">
    <location>
        <begin position="722"/>
        <end position="742"/>
    </location>
</feature>
<evidence type="ECO:0000313" key="4">
    <source>
        <dbReference type="Proteomes" id="UP000027222"/>
    </source>
</evidence>
<dbReference type="AlphaFoldDB" id="A0A067SPE4"/>
<feature type="region of interest" description="Disordered" evidence="2">
    <location>
        <begin position="358"/>
        <end position="378"/>
    </location>
</feature>
<feature type="compositionally biased region" description="Polar residues" evidence="2">
    <location>
        <begin position="306"/>
        <end position="326"/>
    </location>
</feature>
<name>A0A067SPE4_GALM3</name>
<proteinExistence type="predicted"/>
<organism evidence="3 4">
    <name type="scientific">Galerina marginata (strain CBS 339.88)</name>
    <dbReference type="NCBI Taxonomy" id="685588"/>
    <lineage>
        <taxon>Eukaryota</taxon>
        <taxon>Fungi</taxon>
        <taxon>Dikarya</taxon>
        <taxon>Basidiomycota</taxon>
        <taxon>Agaricomycotina</taxon>
        <taxon>Agaricomycetes</taxon>
        <taxon>Agaricomycetidae</taxon>
        <taxon>Agaricales</taxon>
        <taxon>Agaricineae</taxon>
        <taxon>Strophariaceae</taxon>
        <taxon>Galerina</taxon>
    </lineage>
</organism>
<keyword evidence="1" id="KW-0175">Coiled coil</keyword>
<gene>
    <name evidence="3" type="ORF">GALMADRAFT_734772</name>
</gene>
<sequence>MPHPNSADMDATSSLSSSAKPLASQGRNYTSQPLRLYQQTRHLGRTETSATVHTNNAGSVAAAQGIVEPRSLNLKRKWTSTEATQVVDNGLGAELASDASQAATCKRTKTEPAEVGQREHSLSQLEANITGEGSAYASTNRDTKHHHAFSYLLPPSPEQLESHFSSLASSGGNILSSDRVSTSKPSAPKHGAKVLTSNLSQSRSNSTRSQPSPLPSSQPISPVTPSYYSQPLTYIDVDVRPPLVPEQAQFYAQYPPTYHSYPPVGTDIYYDGPISLPSVFLPPPPPTPLTPQHPHQPHTHAQPPTDSSWLYQTPQSQPRKLQHPSNSTVIQQHADLIMEEMAKIWLSAKSVGVHSGAQRSEVGVQSEESEEVAKAKLEDGEIEEERARSAFDREALDAERVKWAAEKRLFEEENTRMKAVVEKLEETIIKLEGRIGGPAEIKKEEMYAERLELERKVEGLEEGKGQLEGKVKEMAEEHECLRAAKAQLEDKSSELEEKIKVYEEEKKKQQTVVVKLEGLVSRLEEEKRGLSETVDTLRVQQQQEVQHREKIQAANLRIKAEQGGLEATITRLEKENIHFERLAHDVEREMKEQKQILVAEVERRVADLSEQRTKLAEREKEVETERVEIIRSNEIIASKKRKLEEELAWTTKDRKADTEKLHQLERDEKWASEALRKEIQSRIKLAEEKKSWEKEKSTWVTERKKLKSEARKYKGELERIAEASRSRPVKREYRSPSLGWDK</sequence>
<feature type="compositionally biased region" description="Low complexity" evidence="2">
    <location>
        <begin position="1"/>
        <end position="24"/>
    </location>
</feature>
<dbReference type="EMBL" id="KL142387">
    <property type="protein sequence ID" value="KDR72815.1"/>
    <property type="molecule type" value="Genomic_DNA"/>
</dbReference>
<feature type="region of interest" description="Disordered" evidence="2">
    <location>
        <begin position="1"/>
        <end position="57"/>
    </location>
</feature>
<feature type="compositionally biased region" description="Polar residues" evidence="2">
    <location>
        <begin position="195"/>
        <end position="208"/>
    </location>
</feature>
<evidence type="ECO:0000256" key="1">
    <source>
        <dbReference type="SAM" id="Coils"/>
    </source>
</evidence>
<protein>
    <submittedName>
        <fullName evidence="3">Uncharacterized protein</fullName>
    </submittedName>
</protein>
<feature type="compositionally biased region" description="Pro residues" evidence="2">
    <location>
        <begin position="280"/>
        <end position="291"/>
    </location>
</feature>
<feature type="compositionally biased region" description="Low complexity" evidence="2">
    <location>
        <begin position="209"/>
        <end position="221"/>
    </location>
</feature>
<feature type="compositionally biased region" description="Polar residues" evidence="2">
    <location>
        <begin position="175"/>
        <end position="185"/>
    </location>
</feature>
<feature type="coiled-coil region" evidence="1">
    <location>
        <begin position="569"/>
        <end position="628"/>
    </location>
</feature>
<feature type="region of interest" description="Disordered" evidence="2">
    <location>
        <begin position="279"/>
        <end position="326"/>
    </location>
</feature>
<accession>A0A067SPE4</accession>
<keyword evidence="4" id="KW-1185">Reference proteome</keyword>
<dbReference type="HOGENOM" id="CLU_374296_0_0_1"/>
<dbReference type="Proteomes" id="UP000027222">
    <property type="component" value="Unassembled WGS sequence"/>
</dbReference>
<dbReference type="STRING" id="685588.A0A067SPE4"/>
<feature type="compositionally biased region" description="Polar residues" evidence="2">
    <location>
        <begin position="25"/>
        <end position="57"/>
    </location>
</feature>